<protein>
    <recommendedName>
        <fullName evidence="3">DUF4276 family protein</fullName>
    </recommendedName>
</protein>
<evidence type="ECO:0008006" key="3">
    <source>
        <dbReference type="Google" id="ProtNLM"/>
    </source>
</evidence>
<sequence length="207" mass="24123">MERVQVLAQPIYLRVFVEDELGRALIDRILREYGNKFAWDISVVNGFGNIKKRIKQYNAAARRCPMLILIDLDKTSCACLIIQEWLPEGAHHNLLFRIAVREVESWVMADRETLAIYLSVAETIIPAAPEMVDDPKKCIIEIARRSKKRNIREALLPKPNSMASVGREYNSVLTQYVYNNWRPEVARINCESLDRTMRRLEQFQPQY</sequence>
<gene>
    <name evidence="1" type="ORF">SAMN05660235_01029</name>
</gene>
<dbReference type="AlphaFoldDB" id="A0A1G7JSH4"/>
<name>A0A1G7JSH4_9FIRM</name>
<evidence type="ECO:0000313" key="2">
    <source>
        <dbReference type="Proteomes" id="UP000243333"/>
    </source>
</evidence>
<dbReference type="EMBL" id="FNBU01000006">
    <property type="protein sequence ID" value="SDF27821.1"/>
    <property type="molecule type" value="Genomic_DNA"/>
</dbReference>
<accession>A0A1G7JSH4</accession>
<reference evidence="2" key="1">
    <citation type="submission" date="2016-10" db="EMBL/GenBank/DDBJ databases">
        <authorList>
            <person name="Varghese N."/>
            <person name="Submissions S."/>
        </authorList>
    </citation>
    <scope>NUCLEOTIDE SEQUENCE [LARGE SCALE GENOMIC DNA]</scope>
    <source>
        <strain evidence="2">DSM 23256</strain>
    </source>
</reference>
<evidence type="ECO:0000313" key="1">
    <source>
        <dbReference type="EMBL" id="SDF27821.1"/>
    </source>
</evidence>
<keyword evidence="2" id="KW-1185">Reference proteome</keyword>
<dbReference type="Proteomes" id="UP000243333">
    <property type="component" value="Unassembled WGS sequence"/>
</dbReference>
<dbReference type="RefSeq" id="WP_093688754.1">
    <property type="nucleotide sequence ID" value="NZ_FNBU01000006.1"/>
</dbReference>
<dbReference type="OrthoDB" id="3034946at2"/>
<organism evidence="1 2">
    <name type="scientific">Sporolituus thermophilus DSM 23256</name>
    <dbReference type="NCBI Taxonomy" id="1123285"/>
    <lineage>
        <taxon>Bacteria</taxon>
        <taxon>Bacillati</taxon>
        <taxon>Bacillota</taxon>
        <taxon>Negativicutes</taxon>
        <taxon>Selenomonadales</taxon>
        <taxon>Sporomusaceae</taxon>
        <taxon>Sporolituus</taxon>
    </lineage>
</organism>
<dbReference type="STRING" id="1123285.SAMN05660235_01029"/>
<proteinExistence type="predicted"/>